<evidence type="ECO:0000313" key="1">
    <source>
        <dbReference type="EMBL" id="TMU57450.1"/>
    </source>
</evidence>
<evidence type="ECO:0008006" key="3">
    <source>
        <dbReference type="Google" id="ProtNLM"/>
    </source>
</evidence>
<name>A0ABY2WR31_9FLAO</name>
<dbReference type="PROSITE" id="PS51257">
    <property type="entry name" value="PROKAR_LIPOPROTEIN"/>
    <property type="match status" value="1"/>
</dbReference>
<dbReference type="EMBL" id="VCNI01000001">
    <property type="protein sequence ID" value="TMU57450.1"/>
    <property type="molecule type" value="Genomic_DNA"/>
</dbReference>
<comment type="caution">
    <text evidence="1">The sequence shown here is derived from an EMBL/GenBank/DDBJ whole genome shotgun (WGS) entry which is preliminary data.</text>
</comment>
<accession>A0ABY2WR31</accession>
<proteinExistence type="predicted"/>
<protein>
    <recommendedName>
        <fullName evidence="3">Lipoprotein</fullName>
    </recommendedName>
</protein>
<dbReference type="Proteomes" id="UP000751614">
    <property type="component" value="Unassembled WGS sequence"/>
</dbReference>
<organism evidence="1 2">
    <name type="scientific">Flagellimonas algicola</name>
    <dbReference type="NCBI Taxonomy" id="2583815"/>
    <lineage>
        <taxon>Bacteria</taxon>
        <taxon>Pseudomonadati</taxon>
        <taxon>Bacteroidota</taxon>
        <taxon>Flavobacteriia</taxon>
        <taxon>Flavobacteriales</taxon>
        <taxon>Flavobacteriaceae</taxon>
        <taxon>Flagellimonas</taxon>
    </lineage>
</organism>
<reference evidence="1 2" key="1">
    <citation type="submission" date="2019-05" db="EMBL/GenBank/DDBJ databases">
        <title>Flagellimonas sp. AsT0115, sp. nov., isolated from a marine red algae, Asparagopsis taxiformis.</title>
        <authorList>
            <person name="Kim J."/>
            <person name="Jeong S.E."/>
            <person name="Jeon C.O."/>
        </authorList>
    </citation>
    <scope>NUCLEOTIDE SEQUENCE [LARGE SCALE GENOMIC DNA]</scope>
    <source>
        <strain evidence="1 2">AsT0115</strain>
    </source>
</reference>
<dbReference type="RefSeq" id="WP_138834953.1">
    <property type="nucleotide sequence ID" value="NZ_VCNI01000001.1"/>
</dbReference>
<sequence>MKLTVLIFIFNLTAFTSGCSSDDNDPEPSCFQDEGRRIVATITDAEGTIRAPGIFCPNDFTIGPDDQTDDRPLGSFFPCNLDDGLQIEDARVIFSGYVYESFDTEDICADFFEITSIRLINQ</sequence>
<gene>
    <name evidence="1" type="ORF">FGG15_07875</name>
</gene>
<keyword evidence="2" id="KW-1185">Reference proteome</keyword>
<evidence type="ECO:0000313" key="2">
    <source>
        <dbReference type="Proteomes" id="UP000751614"/>
    </source>
</evidence>